<reference evidence="2 3" key="1">
    <citation type="submission" date="2017-08" db="EMBL/GenBank/DDBJ databases">
        <title>Complete genome sequence of Mucilaginibacter sp. strain BJC16-A31.</title>
        <authorList>
            <consortium name="Henan University of Science and Technology"/>
            <person name="You X."/>
        </authorList>
    </citation>
    <scope>NUCLEOTIDE SEQUENCE [LARGE SCALE GENOMIC DNA]</scope>
    <source>
        <strain evidence="2 3">BJC16-A31</strain>
    </source>
</reference>
<name>A0A223NWA5_9SPHI</name>
<dbReference type="EMBL" id="CP022743">
    <property type="protein sequence ID" value="ASU34153.1"/>
    <property type="molecule type" value="Genomic_DNA"/>
</dbReference>
<dbReference type="OrthoDB" id="9855498at2"/>
<keyword evidence="3" id="KW-1185">Reference proteome</keyword>
<organism evidence="2 3">
    <name type="scientific">Mucilaginibacter xinganensis</name>
    <dbReference type="NCBI Taxonomy" id="1234841"/>
    <lineage>
        <taxon>Bacteria</taxon>
        <taxon>Pseudomonadati</taxon>
        <taxon>Bacteroidota</taxon>
        <taxon>Sphingobacteriia</taxon>
        <taxon>Sphingobacteriales</taxon>
        <taxon>Sphingobacteriaceae</taxon>
        <taxon>Mucilaginibacter</taxon>
    </lineage>
</organism>
<keyword evidence="1" id="KW-0732">Signal</keyword>
<evidence type="ECO:0000256" key="1">
    <source>
        <dbReference type="SAM" id="SignalP"/>
    </source>
</evidence>
<dbReference type="RefSeq" id="WP_094570540.1">
    <property type="nucleotide sequence ID" value="NZ_CP022743.1"/>
</dbReference>
<evidence type="ECO:0000313" key="3">
    <source>
        <dbReference type="Proteomes" id="UP000215002"/>
    </source>
</evidence>
<dbReference type="KEGG" id="muc:MuYL_2264"/>
<feature type="signal peptide" evidence="1">
    <location>
        <begin position="1"/>
        <end position="19"/>
    </location>
</feature>
<gene>
    <name evidence="2" type="ORF">MuYL_2264</name>
</gene>
<evidence type="ECO:0000313" key="2">
    <source>
        <dbReference type="EMBL" id="ASU34153.1"/>
    </source>
</evidence>
<dbReference type="Proteomes" id="UP000215002">
    <property type="component" value="Chromosome"/>
</dbReference>
<sequence length="140" mass="15608">MKKLLMVLVLHCLIGTTFAQKNFNPIHFTKITTTNPANQSKIEGDIHINTKDSVIVINENPAKKLLISVIAPEQTAVTGNNILVMWVAFLCTTADNKSCTVTVVRQKETGKKDLMVVKVDYDNDGKVSTSYDCDYLKDLY</sequence>
<dbReference type="AlphaFoldDB" id="A0A223NWA5"/>
<feature type="chain" id="PRO_5012058725" evidence="1">
    <location>
        <begin position="20"/>
        <end position="140"/>
    </location>
</feature>
<proteinExistence type="predicted"/>
<accession>A0A223NWA5</accession>
<protein>
    <submittedName>
        <fullName evidence="2">Uncharacterized protein</fullName>
    </submittedName>
</protein>